<proteinExistence type="predicted"/>
<evidence type="ECO:0000313" key="2">
    <source>
        <dbReference type="EMBL" id="OGE74327.1"/>
    </source>
</evidence>
<keyword evidence="1" id="KW-0812">Transmembrane</keyword>
<sequence>MNKYLAIVKKFLHPTLLLTTIFVVLLLLEVYLLYSKVYTNLYVSITGAPIEQNIVRLDVTNYNKMLDLLDSLKTYQGRPIDIESPFN</sequence>
<protein>
    <submittedName>
        <fullName evidence="2">Uncharacterized protein</fullName>
    </submittedName>
</protein>
<dbReference type="Proteomes" id="UP000177610">
    <property type="component" value="Unassembled WGS sequence"/>
</dbReference>
<dbReference type="STRING" id="1817821.A2717_02185"/>
<reference evidence="2 3" key="1">
    <citation type="journal article" date="2016" name="Nat. Commun.">
        <title>Thousands of microbial genomes shed light on interconnected biogeochemical processes in an aquifer system.</title>
        <authorList>
            <person name="Anantharaman K."/>
            <person name="Brown C.T."/>
            <person name="Hug L.A."/>
            <person name="Sharon I."/>
            <person name="Castelle C.J."/>
            <person name="Probst A.J."/>
            <person name="Thomas B.C."/>
            <person name="Singh A."/>
            <person name="Wilkins M.J."/>
            <person name="Karaoz U."/>
            <person name="Brodie E.L."/>
            <person name="Williams K.H."/>
            <person name="Hubbard S.S."/>
            <person name="Banfield J.F."/>
        </authorList>
    </citation>
    <scope>NUCLEOTIDE SEQUENCE [LARGE SCALE GENOMIC DNA]</scope>
</reference>
<dbReference type="AlphaFoldDB" id="A0A1F5N9I0"/>
<comment type="caution">
    <text evidence="2">The sequence shown here is derived from an EMBL/GenBank/DDBJ whole genome shotgun (WGS) entry which is preliminary data.</text>
</comment>
<keyword evidence="1" id="KW-1133">Transmembrane helix</keyword>
<gene>
    <name evidence="2" type="ORF">A2717_02185</name>
</gene>
<keyword evidence="1" id="KW-0472">Membrane</keyword>
<evidence type="ECO:0000256" key="1">
    <source>
        <dbReference type="SAM" id="Phobius"/>
    </source>
</evidence>
<dbReference type="EMBL" id="MFEH01000001">
    <property type="protein sequence ID" value="OGE74327.1"/>
    <property type="molecule type" value="Genomic_DNA"/>
</dbReference>
<organism evidence="2 3">
    <name type="scientific">Candidatus Doudnabacteria bacterium RIFCSPHIGHO2_01_FULL_41_86</name>
    <dbReference type="NCBI Taxonomy" id="1817821"/>
    <lineage>
        <taxon>Bacteria</taxon>
        <taxon>Candidatus Doudnaibacteriota</taxon>
    </lineage>
</organism>
<name>A0A1F5N9I0_9BACT</name>
<evidence type="ECO:0000313" key="3">
    <source>
        <dbReference type="Proteomes" id="UP000177610"/>
    </source>
</evidence>
<feature type="transmembrane region" description="Helical" evidence="1">
    <location>
        <begin position="12"/>
        <end position="34"/>
    </location>
</feature>
<accession>A0A1F5N9I0</accession>